<protein>
    <recommendedName>
        <fullName evidence="2">histidine kinase</fullName>
        <ecNumber evidence="2">2.7.13.3</ecNumber>
    </recommendedName>
</protein>
<proteinExistence type="predicted"/>
<dbReference type="PROSITE" id="PS50113">
    <property type="entry name" value="PAC"/>
    <property type="match status" value="1"/>
</dbReference>
<dbReference type="EC" id="2.7.13.3" evidence="2"/>
<keyword evidence="4" id="KW-0808">Transferase</keyword>
<dbReference type="InterPro" id="IPR000700">
    <property type="entry name" value="PAS-assoc_C"/>
</dbReference>
<keyword evidence="5 8" id="KW-0418">Kinase</keyword>
<dbReference type="InterPro" id="IPR001610">
    <property type="entry name" value="PAC"/>
</dbReference>
<dbReference type="PANTHER" id="PTHR43304">
    <property type="entry name" value="PHYTOCHROME-LIKE PROTEIN CPH1"/>
    <property type="match status" value="1"/>
</dbReference>
<organism evidence="8 9">
    <name type="scientific">Flavivirga eckloniae</name>
    <dbReference type="NCBI Taxonomy" id="1803846"/>
    <lineage>
        <taxon>Bacteria</taxon>
        <taxon>Pseudomonadati</taxon>
        <taxon>Bacteroidota</taxon>
        <taxon>Flavobacteriia</taxon>
        <taxon>Flavobacteriales</taxon>
        <taxon>Flavobacteriaceae</taxon>
        <taxon>Flavivirga</taxon>
    </lineage>
</organism>
<evidence type="ECO:0000259" key="6">
    <source>
        <dbReference type="PROSITE" id="PS50109"/>
    </source>
</evidence>
<dbReference type="OrthoDB" id="5522855at2"/>
<dbReference type="Gene3D" id="3.30.565.10">
    <property type="entry name" value="Histidine kinase-like ATPase, C-terminal domain"/>
    <property type="match status" value="1"/>
</dbReference>
<sequence>MVQIIKPPKPIDNVIGYLELKNNSILCSKVFLSDIGYPAKNKEFSLEFFLSKLIHKDDSKLFKNNYFNFTKNNIDFRQSMLIKSKKGKYKEFVCTTNHDNINFNNKVAKSKFLFFNKRKYKTNKKVKKSQFFYKETAEMTSTGSWYVDLIKRKSYWDQQTRRILEYPEDYKPSVNKSVLYYPKESRELAKKLFLRCSIHGESFNTEIKMLTQNNRELWVKAKGKPVFNDKKQIVGIRGVFQNIDETKAKELSLQRTSNIIASQNKRLFNFAHIVSHNLRSHTSNLSLVVELINSTESKDEKLELIKSIEDITSSLNETIEHLNEVVTIQTSTNKSKSQVKFSESLKHVKTSIGQIILKNNATINSDFSKVDTIKYIPAYLESILLNLVTNSIKYKHPERDPIISIQSYMENSRVVLEITDNGIGIDLDKFGGKLFGMYKTFHYNKDAVGIGLFITKNQIEALNGEINVFSEVEKFTTFKITF</sequence>
<evidence type="ECO:0000256" key="3">
    <source>
        <dbReference type="ARBA" id="ARBA00022553"/>
    </source>
</evidence>
<gene>
    <name evidence="8" type="ORF">C1H87_13945</name>
</gene>
<evidence type="ECO:0000313" key="8">
    <source>
        <dbReference type="EMBL" id="AUP79746.1"/>
    </source>
</evidence>
<feature type="domain" description="Histidine kinase" evidence="6">
    <location>
        <begin position="273"/>
        <end position="482"/>
    </location>
</feature>
<dbReference type="KEGG" id="fek:C1H87_13945"/>
<dbReference type="InterPro" id="IPR052162">
    <property type="entry name" value="Sensor_kinase/Photoreceptor"/>
</dbReference>
<evidence type="ECO:0000313" key="9">
    <source>
        <dbReference type="Proteomes" id="UP000235826"/>
    </source>
</evidence>
<dbReference type="Pfam" id="PF02518">
    <property type="entry name" value="HATPase_c"/>
    <property type="match status" value="1"/>
</dbReference>
<dbReference type="InterPro" id="IPR000014">
    <property type="entry name" value="PAS"/>
</dbReference>
<evidence type="ECO:0000259" key="7">
    <source>
        <dbReference type="PROSITE" id="PS50113"/>
    </source>
</evidence>
<dbReference type="Gene3D" id="3.30.450.20">
    <property type="entry name" value="PAS domain"/>
    <property type="match status" value="1"/>
</dbReference>
<dbReference type="InterPro" id="IPR013655">
    <property type="entry name" value="PAS_fold_3"/>
</dbReference>
<dbReference type="PANTHER" id="PTHR43304:SF1">
    <property type="entry name" value="PAC DOMAIN-CONTAINING PROTEIN"/>
    <property type="match status" value="1"/>
</dbReference>
<reference evidence="8 9" key="1">
    <citation type="submission" date="2018-01" db="EMBL/GenBank/DDBJ databases">
        <title>Complete genome sequence of Flavivirga eckloniae ECD14 isolated from seaweed Ecklonia cava.</title>
        <authorList>
            <person name="Lee J.H."/>
            <person name="Baik K.S."/>
            <person name="Seong C.N."/>
        </authorList>
    </citation>
    <scope>NUCLEOTIDE SEQUENCE [LARGE SCALE GENOMIC DNA]</scope>
    <source>
        <strain evidence="8 9">ECD14</strain>
    </source>
</reference>
<dbReference type="Pfam" id="PF08447">
    <property type="entry name" value="PAS_3"/>
    <property type="match status" value="1"/>
</dbReference>
<evidence type="ECO:0000256" key="2">
    <source>
        <dbReference type="ARBA" id="ARBA00012438"/>
    </source>
</evidence>
<dbReference type="SMART" id="SM00387">
    <property type="entry name" value="HATPase_c"/>
    <property type="match status" value="1"/>
</dbReference>
<dbReference type="Proteomes" id="UP000235826">
    <property type="component" value="Chromosome"/>
</dbReference>
<accession>A0A2K9PRS3</accession>
<evidence type="ECO:0000256" key="4">
    <source>
        <dbReference type="ARBA" id="ARBA00022679"/>
    </source>
</evidence>
<dbReference type="SUPFAM" id="SSF55785">
    <property type="entry name" value="PYP-like sensor domain (PAS domain)"/>
    <property type="match status" value="1"/>
</dbReference>
<feature type="domain" description="PAC" evidence="7">
    <location>
        <begin position="203"/>
        <end position="255"/>
    </location>
</feature>
<dbReference type="InterPro" id="IPR036890">
    <property type="entry name" value="HATPase_C_sf"/>
</dbReference>
<dbReference type="AlphaFoldDB" id="A0A2K9PRS3"/>
<dbReference type="PROSITE" id="PS50109">
    <property type="entry name" value="HIS_KIN"/>
    <property type="match status" value="1"/>
</dbReference>
<dbReference type="RefSeq" id="WP_102756399.1">
    <property type="nucleotide sequence ID" value="NZ_CP025791.1"/>
</dbReference>
<evidence type="ECO:0000256" key="1">
    <source>
        <dbReference type="ARBA" id="ARBA00000085"/>
    </source>
</evidence>
<dbReference type="InterPro" id="IPR035965">
    <property type="entry name" value="PAS-like_dom_sf"/>
</dbReference>
<keyword evidence="9" id="KW-1185">Reference proteome</keyword>
<evidence type="ECO:0000256" key="5">
    <source>
        <dbReference type="ARBA" id="ARBA00022777"/>
    </source>
</evidence>
<dbReference type="SMART" id="SM00086">
    <property type="entry name" value="PAC"/>
    <property type="match status" value="1"/>
</dbReference>
<dbReference type="GO" id="GO:0004673">
    <property type="term" value="F:protein histidine kinase activity"/>
    <property type="evidence" value="ECO:0007669"/>
    <property type="project" value="UniProtKB-EC"/>
</dbReference>
<dbReference type="PRINTS" id="PR00344">
    <property type="entry name" value="BCTRLSENSOR"/>
</dbReference>
<dbReference type="EMBL" id="CP025791">
    <property type="protein sequence ID" value="AUP79746.1"/>
    <property type="molecule type" value="Genomic_DNA"/>
</dbReference>
<keyword evidence="3" id="KW-0597">Phosphoprotein</keyword>
<comment type="catalytic activity">
    <reaction evidence="1">
        <text>ATP + protein L-histidine = ADP + protein N-phospho-L-histidine.</text>
        <dbReference type="EC" id="2.7.13.3"/>
    </reaction>
</comment>
<dbReference type="InterPro" id="IPR004358">
    <property type="entry name" value="Sig_transdc_His_kin-like_C"/>
</dbReference>
<dbReference type="CDD" id="cd00130">
    <property type="entry name" value="PAS"/>
    <property type="match status" value="1"/>
</dbReference>
<dbReference type="InterPro" id="IPR003594">
    <property type="entry name" value="HATPase_dom"/>
</dbReference>
<dbReference type="SUPFAM" id="SSF55874">
    <property type="entry name" value="ATPase domain of HSP90 chaperone/DNA topoisomerase II/histidine kinase"/>
    <property type="match status" value="1"/>
</dbReference>
<dbReference type="InterPro" id="IPR005467">
    <property type="entry name" value="His_kinase_dom"/>
</dbReference>
<name>A0A2K9PRS3_9FLAO</name>